<dbReference type="InterPro" id="IPR000182">
    <property type="entry name" value="GNAT_dom"/>
</dbReference>
<dbReference type="GO" id="GO:0016747">
    <property type="term" value="F:acyltransferase activity, transferring groups other than amino-acyl groups"/>
    <property type="evidence" value="ECO:0007669"/>
    <property type="project" value="InterPro"/>
</dbReference>
<dbReference type="AlphaFoldDB" id="A0A2P2CAS3"/>
<dbReference type="Pfam" id="PF13302">
    <property type="entry name" value="Acetyltransf_3"/>
    <property type="match status" value="1"/>
</dbReference>
<dbReference type="Gene3D" id="3.40.630.30">
    <property type="match status" value="1"/>
</dbReference>
<dbReference type="EMBL" id="CZKA01000053">
    <property type="protein sequence ID" value="CUR59091.1"/>
    <property type="molecule type" value="Genomic_DNA"/>
</dbReference>
<evidence type="ECO:0000259" key="1">
    <source>
        <dbReference type="PROSITE" id="PS51186"/>
    </source>
</evidence>
<protein>
    <submittedName>
        <fullName evidence="2">GCN5-related N-acetyltransferase</fullName>
    </submittedName>
</protein>
<proteinExistence type="predicted"/>
<dbReference type="InterPro" id="IPR016181">
    <property type="entry name" value="Acyl_CoA_acyltransferase"/>
</dbReference>
<dbReference type="PANTHER" id="PTHR43792:SF1">
    <property type="entry name" value="N-ACETYLTRANSFERASE DOMAIN-CONTAINING PROTEIN"/>
    <property type="match status" value="1"/>
</dbReference>
<accession>A0A2P2CAS3</accession>
<feature type="domain" description="N-acetyltransferase" evidence="1">
    <location>
        <begin position="17"/>
        <end position="174"/>
    </location>
</feature>
<gene>
    <name evidence="2" type="ORF">NOCA2570020</name>
</gene>
<reference evidence="2" key="1">
    <citation type="submission" date="2015-08" db="EMBL/GenBank/DDBJ databases">
        <authorList>
            <person name="Babu N.S."/>
            <person name="Beckwith C.J."/>
            <person name="Beseler K.G."/>
            <person name="Brison A."/>
            <person name="Carone J.V."/>
            <person name="Caskin T.P."/>
            <person name="Diamond M."/>
            <person name="Durham M.E."/>
            <person name="Foxe J.M."/>
            <person name="Go M."/>
            <person name="Henderson B.A."/>
            <person name="Jones I.B."/>
            <person name="McGettigan J.A."/>
            <person name="Micheletti S.J."/>
            <person name="Nasrallah M.E."/>
            <person name="Ortiz D."/>
            <person name="Piller C.R."/>
            <person name="Privatt S.R."/>
            <person name="Schneider S.L."/>
            <person name="Sharp S."/>
            <person name="Smith T.C."/>
            <person name="Stanton J.D."/>
            <person name="Ullery H.E."/>
            <person name="Wilson R.J."/>
            <person name="Serrano M.G."/>
            <person name="Buck G."/>
            <person name="Lee V."/>
            <person name="Wang Y."/>
            <person name="Carvalho R."/>
            <person name="Voegtly L."/>
            <person name="Shi R."/>
            <person name="Duckworth R."/>
            <person name="Johnson A."/>
            <person name="Loviza R."/>
            <person name="Walstead R."/>
            <person name="Shah Z."/>
            <person name="Kiflezghi M."/>
            <person name="Wade K."/>
            <person name="Ball S.L."/>
            <person name="Bradley K.W."/>
            <person name="Asai D.J."/>
            <person name="Bowman C.A."/>
            <person name="Russell D.A."/>
            <person name="Pope W.H."/>
            <person name="Jacobs-Sera D."/>
            <person name="Hendrix R.W."/>
            <person name="Hatfull G.F."/>
        </authorList>
    </citation>
    <scope>NUCLEOTIDE SEQUENCE</scope>
</reference>
<name>A0A2P2CAS3_9ZZZZ</name>
<sequence>MTRLLTDLAWPVTTERLSIRPAEQRDAAATFAFRALPEVAEWVTSQTTDLAAWEAGFGGRLADTLVIELDGDVVGDLMLRVQDGWAQSEVKEQAVGTEAEIGYTLAPTHGGRGLATEAVRALLEVAFDQVGVRRVIALCFADNEPSWRLMERLGMRREQHTKQDSLHRNGQWLDGMMYAILADEWRSTR</sequence>
<organism evidence="2">
    <name type="scientific">metagenome</name>
    <dbReference type="NCBI Taxonomy" id="256318"/>
    <lineage>
        <taxon>unclassified sequences</taxon>
        <taxon>metagenomes</taxon>
    </lineage>
</organism>
<dbReference type="PANTHER" id="PTHR43792">
    <property type="entry name" value="GNAT FAMILY, PUTATIVE (AFU_ORTHOLOGUE AFUA_3G00765)-RELATED-RELATED"/>
    <property type="match status" value="1"/>
</dbReference>
<evidence type="ECO:0000313" key="2">
    <source>
        <dbReference type="EMBL" id="CUR59091.1"/>
    </source>
</evidence>
<dbReference type="InterPro" id="IPR051531">
    <property type="entry name" value="N-acetyltransferase"/>
</dbReference>
<dbReference type="SUPFAM" id="SSF55729">
    <property type="entry name" value="Acyl-CoA N-acyltransferases (Nat)"/>
    <property type="match status" value="1"/>
</dbReference>
<dbReference type="PROSITE" id="PS51186">
    <property type="entry name" value="GNAT"/>
    <property type="match status" value="1"/>
</dbReference>
<keyword evidence="2" id="KW-0808">Transferase</keyword>